<keyword evidence="4" id="KW-1185">Reference proteome</keyword>
<feature type="compositionally biased region" description="Gly residues" evidence="1">
    <location>
        <begin position="390"/>
        <end position="400"/>
    </location>
</feature>
<feature type="domain" description="GYF" evidence="2">
    <location>
        <begin position="492"/>
        <end position="540"/>
    </location>
</feature>
<feature type="region of interest" description="Disordered" evidence="1">
    <location>
        <begin position="298"/>
        <end position="464"/>
    </location>
</feature>
<protein>
    <recommendedName>
        <fullName evidence="2">GYF domain-containing protein</fullName>
    </recommendedName>
</protein>
<feature type="compositionally biased region" description="Basic and acidic residues" evidence="1">
    <location>
        <begin position="154"/>
        <end position="172"/>
    </location>
</feature>
<feature type="region of interest" description="Disordered" evidence="1">
    <location>
        <begin position="1"/>
        <end position="45"/>
    </location>
</feature>
<dbReference type="SMART" id="SM00444">
    <property type="entry name" value="GYF"/>
    <property type="match status" value="1"/>
</dbReference>
<proteinExistence type="predicted"/>
<evidence type="ECO:0000259" key="2">
    <source>
        <dbReference type="PROSITE" id="PS50829"/>
    </source>
</evidence>
<feature type="compositionally biased region" description="Low complexity" evidence="1">
    <location>
        <begin position="880"/>
        <end position="897"/>
    </location>
</feature>
<organism evidence="3 4">
    <name type="scientific">Filobasidium floriforme</name>
    <dbReference type="NCBI Taxonomy" id="5210"/>
    <lineage>
        <taxon>Eukaryota</taxon>
        <taxon>Fungi</taxon>
        <taxon>Dikarya</taxon>
        <taxon>Basidiomycota</taxon>
        <taxon>Agaricomycotina</taxon>
        <taxon>Tremellomycetes</taxon>
        <taxon>Filobasidiales</taxon>
        <taxon>Filobasidiaceae</taxon>
        <taxon>Filobasidium</taxon>
    </lineage>
</organism>
<reference evidence="3" key="1">
    <citation type="submission" date="2020-04" db="EMBL/GenBank/DDBJ databases">
        <title>Analysis of mating type loci in Filobasidium floriforme.</title>
        <authorList>
            <person name="Nowrousian M."/>
        </authorList>
    </citation>
    <scope>NUCLEOTIDE SEQUENCE</scope>
    <source>
        <strain evidence="3">CBS 6242</strain>
    </source>
</reference>
<dbReference type="Pfam" id="PF02213">
    <property type="entry name" value="GYF"/>
    <property type="match status" value="1"/>
</dbReference>
<accession>A0A8K0JRH1</accession>
<feature type="compositionally biased region" description="Polar residues" evidence="1">
    <location>
        <begin position="346"/>
        <end position="357"/>
    </location>
</feature>
<dbReference type="Proteomes" id="UP000812966">
    <property type="component" value="Unassembled WGS sequence"/>
</dbReference>
<dbReference type="AlphaFoldDB" id="A0A8K0JRH1"/>
<feature type="compositionally biased region" description="Low complexity" evidence="1">
    <location>
        <begin position="1070"/>
        <end position="1084"/>
    </location>
</feature>
<dbReference type="Gene3D" id="3.30.1490.40">
    <property type="match status" value="1"/>
</dbReference>
<evidence type="ECO:0000313" key="4">
    <source>
        <dbReference type="Proteomes" id="UP000812966"/>
    </source>
</evidence>
<feature type="region of interest" description="Disordered" evidence="1">
    <location>
        <begin position="796"/>
        <end position="983"/>
    </location>
</feature>
<feature type="region of interest" description="Disordered" evidence="1">
    <location>
        <begin position="1064"/>
        <end position="1084"/>
    </location>
</feature>
<feature type="compositionally biased region" description="Low complexity" evidence="1">
    <location>
        <begin position="850"/>
        <end position="866"/>
    </location>
</feature>
<feature type="region of interest" description="Disordered" evidence="1">
    <location>
        <begin position="130"/>
        <end position="266"/>
    </location>
</feature>
<feature type="compositionally biased region" description="Basic and acidic residues" evidence="1">
    <location>
        <begin position="227"/>
        <end position="260"/>
    </location>
</feature>
<feature type="compositionally biased region" description="Basic and acidic residues" evidence="1">
    <location>
        <begin position="298"/>
        <end position="308"/>
    </location>
</feature>
<dbReference type="PROSITE" id="PS50829">
    <property type="entry name" value="GYF"/>
    <property type="match status" value="1"/>
</dbReference>
<evidence type="ECO:0000313" key="3">
    <source>
        <dbReference type="EMBL" id="KAG7548900.1"/>
    </source>
</evidence>
<dbReference type="SUPFAM" id="SSF55277">
    <property type="entry name" value="GYF domain"/>
    <property type="match status" value="1"/>
</dbReference>
<gene>
    <name evidence="3" type="ORF">FFLO_03192</name>
</gene>
<feature type="region of interest" description="Disordered" evidence="1">
    <location>
        <begin position="63"/>
        <end position="93"/>
    </location>
</feature>
<sequence>MTSPSLQFVPQWLKKPTTPGLESPLANSAFAFGNGPASPRHPLGSNMGIAQAVAQSERDEFSLHLPPNHLSNGQTNGNQGKAGRSKGTRPQRYSKEQMMSLIDAEKSRHLPNDLVEWTIELGINGAGSALGQHGANHENGDGAGQGDDLDGQIEDDRRSYPQKRYADRDRQGRGTASGLNSPDISRATGRALGFGRGEGGGAFGGGDGHTKGSNRFGILDGDSTDSPARERKERNPWRDAETGFRDRDRQERYEKAERENGGMSAGGRYIPVNSAYASPVIEKAGLGERRGVRGALLRKDTAEADKDVSTPSRNLNSTSSAWRPSVRNTPSSATAGFEGVLGSFGSPVSTPSRQKSMGESGILDQPTGQTAWKERERTTSATDAAAGILPGSGGGPGWGKTGRWRSAAQQQEDEDALKRPNIAPLADKLDDPKPTASTAVIPPTTPVAERDHQLEEPSTADGEQNVSAITDGQQENQARQPESSKNEPETSTIEWFYRDPFGNEQGPFGATQMQEWFTANYFQNDLPLRRSFETAFRTLQVLKEETQSDAQPFLTRPAPKLPPNLPIPALASTQPSPTPINNSIPNEPTRLAPQNDTLRQMLAELQQNQGSSDARTLQTPLRNGVLGATSPGISVSRPIAESFAHSASYASSPVSQHAGPIRSVWDSAPSPAIGRPSIPTSPFAPEVIAGVQHMGGFPQPQFTQQRSIFDAQHAQPQSPYAPSPWGVQMPPQQMPLHMQQPAYPSSPFGQIPQQPFGQFPTQPMAQPWQNAQFAQPQNMGSPAPMSAQAVPQFMAQDAPAAPEEPISSVQQTFSPSPVPAQLGADLVKSPVQPNKTPEQPVAPVEEAQKPAAWAEIAPVAAEPIAPKQQPKPEQIQSTLPSAAPIPSIAPATKTPASEAKKESKPVEAASEPVVQVESRASTPPVAAPSVAPWAAEDKAKSTKSMSLKEIQDAEARVAEKKRLAEAKAKAALAASQPVAESSEPLQQMSFGLASRPALNTASSASSNTSVPVWGAAPVVGSKKQMPKRTLQQIQDEERAKKLAQVKAAAAAGFAESAQAASTKRGYADLAATSPSPAAAGGWATVGAGGKAVAPAAPASALAAAKPKPVAVASMVTGAISNKPSVVKPKSQTLNETSPSIEFVRWTKEQLKGLTGANDAIDFPRRAASQGRDA</sequence>
<comment type="caution">
    <text evidence="3">The sequence shown here is derived from an EMBL/GenBank/DDBJ whole genome shotgun (WGS) entry which is preliminary data.</text>
</comment>
<dbReference type="OrthoDB" id="6415790at2759"/>
<dbReference type="InterPro" id="IPR003169">
    <property type="entry name" value="GYF"/>
</dbReference>
<feature type="compositionally biased region" description="Gly residues" evidence="1">
    <location>
        <begin position="192"/>
        <end position="207"/>
    </location>
</feature>
<feature type="compositionally biased region" description="Basic and acidic residues" evidence="1">
    <location>
        <begin position="949"/>
        <end position="968"/>
    </location>
</feature>
<feature type="compositionally biased region" description="Polar residues" evidence="1">
    <location>
        <begin position="69"/>
        <end position="79"/>
    </location>
</feature>
<evidence type="ECO:0000256" key="1">
    <source>
        <dbReference type="SAM" id="MobiDB-lite"/>
    </source>
</evidence>
<dbReference type="InterPro" id="IPR035445">
    <property type="entry name" value="GYF-like_dom_sf"/>
</dbReference>
<feature type="compositionally biased region" description="Low complexity" evidence="1">
    <location>
        <begin position="920"/>
        <end position="934"/>
    </location>
</feature>
<dbReference type="EMBL" id="JABELV010000057">
    <property type="protein sequence ID" value="KAG7548900.1"/>
    <property type="molecule type" value="Genomic_DNA"/>
</dbReference>
<name>A0A8K0JRH1_9TREE</name>
<feature type="compositionally biased region" description="Polar residues" evidence="1">
    <location>
        <begin position="309"/>
        <end position="334"/>
    </location>
</feature>